<dbReference type="EMBL" id="RCWN01000001">
    <property type="protein sequence ID" value="RLQ88950.1"/>
    <property type="molecule type" value="Genomic_DNA"/>
</dbReference>
<dbReference type="Proteomes" id="UP000281094">
    <property type="component" value="Unassembled WGS sequence"/>
</dbReference>
<dbReference type="GO" id="GO:0008893">
    <property type="term" value="F:guanosine-3',5'-bis(diphosphate) 3'-diphosphatase activity"/>
    <property type="evidence" value="ECO:0007669"/>
    <property type="project" value="TreeGrafter"/>
</dbReference>
<dbReference type="PANTHER" id="PTHR11839">
    <property type="entry name" value="UDP/ADP-SUGAR PYROPHOSPHATASE"/>
    <property type="match status" value="1"/>
</dbReference>
<dbReference type="Pfam" id="PF00293">
    <property type="entry name" value="NUDIX"/>
    <property type="match status" value="1"/>
</dbReference>
<comment type="cofactor">
    <cofactor evidence="2">
        <name>Mg(2+)</name>
        <dbReference type="ChEBI" id="CHEBI:18420"/>
    </cofactor>
</comment>
<evidence type="ECO:0000256" key="3">
    <source>
        <dbReference type="ARBA" id="ARBA00022801"/>
    </source>
</evidence>
<dbReference type="InterPro" id="IPR022927">
    <property type="entry name" value="RppH"/>
</dbReference>
<comment type="cofactor">
    <cofactor evidence="4">
        <name>a divalent metal cation</name>
        <dbReference type="ChEBI" id="CHEBI:60240"/>
    </cofactor>
</comment>
<evidence type="ECO:0000256" key="2">
    <source>
        <dbReference type="ARBA" id="ARBA00001946"/>
    </source>
</evidence>
<accession>A0A3L7JEP3</accession>
<dbReference type="SUPFAM" id="SSF55811">
    <property type="entry name" value="Nudix"/>
    <property type="match status" value="1"/>
</dbReference>
<dbReference type="EC" id="3.6.1.-" evidence="4"/>
<feature type="short sequence motif" description="Nudix box" evidence="4">
    <location>
        <begin position="51"/>
        <end position="72"/>
    </location>
</feature>
<comment type="function">
    <text evidence="4">Accelerates the degradation of transcripts by removing pyrophosphate from the 5'-end of triphosphorylated RNA, leading to a more labile monophosphorylated state that can stimulate subsequent ribonuclease cleavage.</text>
</comment>
<dbReference type="HAMAP" id="MF_00298">
    <property type="entry name" value="Nudix_RppH"/>
    <property type="match status" value="1"/>
</dbReference>
<gene>
    <name evidence="4" type="primary">rppH</name>
    <name evidence="4" type="synonym">nudH</name>
    <name evidence="7" type="ORF">D8780_12635</name>
</gene>
<name>A0A3L7JEP3_9HYPH</name>
<dbReference type="CDD" id="cd03671">
    <property type="entry name" value="NUDIX_Ap4A_hydrolase_plant_like"/>
    <property type="match status" value="1"/>
</dbReference>
<comment type="cofactor">
    <cofactor evidence="1">
        <name>Mn(2+)</name>
        <dbReference type="ChEBI" id="CHEBI:29035"/>
    </cofactor>
</comment>
<evidence type="ECO:0000313" key="7">
    <source>
        <dbReference type="EMBL" id="RLQ88950.1"/>
    </source>
</evidence>
<dbReference type="PRINTS" id="PR00502">
    <property type="entry name" value="NUDIXFAMILY"/>
</dbReference>
<comment type="similarity">
    <text evidence="4">Belongs to the Nudix hydrolase family. RppH subfamily.</text>
</comment>
<dbReference type="PROSITE" id="PS51462">
    <property type="entry name" value="NUDIX"/>
    <property type="match status" value="1"/>
</dbReference>
<dbReference type="Gene3D" id="3.90.79.10">
    <property type="entry name" value="Nucleoside Triphosphate Pyrophosphohydrolase"/>
    <property type="match status" value="1"/>
</dbReference>
<dbReference type="InterPro" id="IPR015797">
    <property type="entry name" value="NUDIX_hydrolase-like_dom_sf"/>
</dbReference>
<organism evidence="7 8">
    <name type="scientific">Notoacmeibacter ruber</name>
    <dbReference type="NCBI Taxonomy" id="2670375"/>
    <lineage>
        <taxon>Bacteria</taxon>
        <taxon>Pseudomonadati</taxon>
        <taxon>Pseudomonadota</taxon>
        <taxon>Alphaproteobacteria</taxon>
        <taxon>Hyphomicrobiales</taxon>
        <taxon>Notoacmeibacteraceae</taxon>
        <taxon>Notoacmeibacter</taxon>
    </lineage>
</organism>
<protein>
    <recommendedName>
        <fullName evidence="4">RNA pyrophosphohydrolase</fullName>
        <ecNumber evidence="4">3.6.1.-</ecNumber>
    </recommendedName>
    <alternativeName>
        <fullName evidence="4">(Di)nucleoside polyphosphate hydrolase</fullName>
    </alternativeName>
</protein>
<dbReference type="PANTHER" id="PTHR11839:SF22">
    <property type="entry name" value="NUDIX HYDROLASE 26, CHLOROPLASTIC"/>
    <property type="match status" value="1"/>
</dbReference>
<feature type="domain" description="Nudix hydrolase" evidence="6">
    <location>
        <begin position="10"/>
        <end position="163"/>
    </location>
</feature>
<evidence type="ECO:0000256" key="4">
    <source>
        <dbReference type="HAMAP-Rule" id="MF_00298"/>
    </source>
</evidence>
<dbReference type="AlphaFoldDB" id="A0A3L7JEP3"/>
<evidence type="ECO:0000256" key="5">
    <source>
        <dbReference type="SAM" id="MobiDB-lite"/>
    </source>
</evidence>
<comment type="caution">
    <text evidence="7">The sequence shown here is derived from an EMBL/GenBank/DDBJ whole genome shotgun (WGS) entry which is preliminary data.</text>
</comment>
<dbReference type="GO" id="GO:0019693">
    <property type="term" value="P:ribose phosphate metabolic process"/>
    <property type="evidence" value="ECO:0007669"/>
    <property type="project" value="TreeGrafter"/>
</dbReference>
<dbReference type="PROSITE" id="PS00893">
    <property type="entry name" value="NUDIX_BOX"/>
    <property type="match status" value="1"/>
</dbReference>
<dbReference type="RefSeq" id="WP_121645918.1">
    <property type="nucleotide sequence ID" value="NZ_RCWN01000001.1"/>
</dbReference>
<keyword evidence="3 4" id="KW-0378">Hydrolase</keyword>
<dbReference type="GO" id="GO:0034432">
    <property type="term" value="F:bis(5'-adenosyl)-pentaphosphatase activity"/>
    <property type="evidence" value="ECO:0007669"/>
    <property type="project" value="TreeGrafter"/>
</dbReference>
<keyword evidence="8" id="KW-1185">Reference proteome</keyword>
<dbReference type="GO" id="GO:0006753">
    <property type="term" value="P:nucleoside phosphate metabolic process"/>
    <property type="evidence" value="ECO:0007669"/>
    <property type="project" value="TreeGrafter"/>
</dbReference>
<dbReference type="InterPro" id="IPR020476">
    <property type="entry name" value="Nudix_hydrolase"/>
</dbReference>
<dbReference type="InterPro" id="IPR000086">
    <property type="entry name" value="NUDIX_hydrolase_dom"/>
</dbReference>
<feature type="region of interest" description="Disordered" evidence="5">
    <location>
        <begin position="32"/>
        <end position="55"/>
    </location>
</feature>
<evidence type="ECO:0000256" key="1">
    <source>
        <dbReference type="ARBA" id="ARBA00001936"/>
    </source>
</evidence>
<evidence type="ECO:0000259" key="6">
    <source>
        <dbReference type="PROSITE" id="PS51462"/>
    </source>
</evidence>
<evidence type="ECO:0000313" key="8">
    <source>
        <dbReference type="Proteomes" id="UP000281094"/>
    </source>
</evidence>
<sequence length="172" mass="19666">MPNPNPDDLPYRPCVGVMLLNRDGLVWTGHRKTKPNSEEHGSGHLWQMPQGGIDKGEEPEAAALRELYEETGIRSVHLLAETSDWLTYDLPSHLIGKALKGKYRGQKQRWFAYRFEGDDSEIRIDPPPEGHTAEFDAWDWKPMKELPGLIVPFKRSLYEQVVTSFRHLSGSD</sequence>
<proteinExistence type="inferred from homology"/>
<dbReference type="InterPro" id="IPR020084">
    <property type="entry name" value="NUDIX_hydrolase_CS"/>
</dbReference>
<reference evidence="7 8" key="1">
    <citation type="submission" date="2018-10" db="EMBL/GenBank/DDBJ databases">
        <title>Notoacmeibacter sp. M2BS9Y-3-1, whole genome shotgun sequence.</title>
        <authorList>
            <person name="Tuo L."/>
        </authorList>
    </citation>
    <scope>NUCLEOTIDE SEQUENCE [LARGE SCALE GENOMIC DNA]</scope>
    <source>
        <strain evidence="7 8">M2BS9Y-3-1</strain>
    </source>
</reference>
<dbReference type="NCBIfam" id="NF001938">
    <property type="entry name" value="PRK00714.1-5"/>
    <property type="match status" value="1"/>
</dbReference>